<dbReference type="InterPro" id="IPR001437">
    <property type="entry name" value="Tscrpt_elong_fac_GreA/B_C"/>
</dbReference>
<dbReference type="InterPro" id="IPR028624">
    <property type="entry name" value="Tscrpt_elong_fac_GreA/B"/>
</dbReference>
<keyword evidence="3 8" id="KW-0805">Transcription regulation</keyword>
<dbReference type="GO" id="GO:0032784">
    <property type="term" value="P:regulation of DNA-templated transcription elongation"/>
    <property type="evidence" value="ECO:0007669"/>
    <property type="project" value="UniProtKB-UniRule"/>
</dbReference>
<dbReference type="PANTHER" id="PTHR30437">
    <property type="entry name" value="TRANSCRIPTION ELONGATION FACTOR GREA"/>
    <property type="match status" value="1"/>
</dbReference>
<name>A0A517RC02_9PLAN</name>
<dbReference type="PIRSF" id="PIRSF006092">
    <property type="entry name" value="GreA_GreB"/>
    <property type="match status" value="1"/>
</dbReference>
<evidence type="ECO:0000313" key="13">
    <source>
        <dbReference type="Proteomes" id="UP000317171"/>
    </source>
</evidence>
<dbReference type="InterPro" id="IPR006359">
    <property type="entry name" value="Tscrpt_elong_fac_GreA"/>
</dbReference>
<organism evidence="12 13">
    <name type="scientific">Gimesia alba</name>
    <dbReference type="NCBI Taxonomy" id="2527973"/>
    <lineage>
        <taxon>Bacteria</taxon>
        <taxon>Pseudomonadati</taxon>
        <taxon>Planctomycetota</taxon>
        <taxon>Planctomycetia</taxon>
        <taxon>Planctomycetales</taxon>
        <taxon>Planctomycetaceae</taxon>
        <taxon>Gimesia</taxon>
    </lineage>
</organism>
<dbReference type="Gene3D" id="1.10.287.180">
    <property type="entry name" value="Transcription elongation factor, GreA/GreB, N-terminal domain"/>
    <property type="match status" value="1"/>
</dbReference>
<evidence type="ECO:0000256" key="5">
    <source>
        <dbReference type="ARBA" id="ARBA00023163"/>
    </source>
</evidence>
<evidence type="ECO:0000256" key="3">
    <source>
        <dbReference type="ARBA" id="ARBA00023015"/>
    </source>
</evidence>
<dbReference type="FunFam" id="1.10.287.180:FF:000001">
    <property type="entry name" value="Transcription elongation factor GreA"/>
    <property type="match status" value="1"/>
</dbReference>
<dbReference type="PANTHER" id="PTHR30437:SF4">
    <property type="entry name" value="TRANSCRIPTION ELONGATION FACTOR GREA"/>
    <property type="match status" value="1"/>
</dbReference>
<evidence type="ECO:0000256" key="2">
    <source>
        <dbReference type="ARBA" id="ARBA00013729"/>
    </source>
</evidence>
<dbReference type="Pfam" id="PF03449">
    <property type="entry name" value="GreA_GreB_N"/>
    <property type="match status" value="1"/>
</dbReference>
<dbReference type="HAMAP" id="MF_00105">
    <property type="entry name" value="GreA_GreB"/>
    <property type="match status" value="1"/>
</dbReference>
<evidence type="ECO:0000256" key="1">
    <source>
        <dbReference type="ARBA" id="ARBA00008213"/>
    </source>
</evidence>
<dbReference type="GO" id="GO:0003677">
    <property type="term" value="F:DNA binding"/>
    <property type="evidence" value="ECO:0007669"/>
    <property type="project" value="UniProtKB-UniRule"/>
</dbReference>
<dbReference type="SUPFAM" id="SSF46557">
    <property type="entry name" value="GreA transcript cleavage protein, N-terminal domain"/>
    <property type="match status" value="1"/>
</dbReference>
<evidence type="ECO:0000256" key="6">
    <source>
        <dbReference type="ARBA" id="ARBA00024916"/>
    </source>
</evidence>
<feature type="domain" description="Transcription elongation factor GreA/GreB C-terminal" evidence="10">
    <location>
        <begin position="81"/>
        <end position="157"/>
    </location>
</feature>
<dbReference type="InterPro" id="IPR036805">
    <property type="entry name" value="Tscrpt_elong_fac_GreA/B_N_sf"/>
</dbReference>
<keyword evidence="13" id="KW-1185">Reference proteome</keyword>
<sequence length="158" mass="17638">MDRHPITQEGYDKLREEIRYLESEKMPEIAQAIADARAEGDLKENTEYHAQREAQGMTQAKINQLKTKLANCYIADKSTMPKGVVTFGTTVTVKDLSDGLEEKYEFVGPGEEDYTGEIMKILTSSPLAEGLLNKKVGDQVEVNVPSGMLKLEIIKIDD</sequence>
<dbReference type="Pfam" id="PF01272">
    <property type="entry name" value="GreA_GreB"/>
    <property type="match status" value="1"/>
</dbReference>
<dbReference type="InterPro" id="IPR023459">
    <property type="entry name" value="Tscrpt_elong_fac_GreA/B_fam"/>
</dbReference>
<keyword evidence="12" id="KW-0251">Elongation factor</keyword>
<comment type="function">
    <text evidence="6 8 9">Necessary for efficient RNA polymerase transcription elongation past template-encoded arresting sites. The arresting sites in DNA have the property of trapping a certain fraction of elongating RNA polymerases that pass through, resulting in locked ternary complexes. Cleavage of the nascent transcript by cleavage factors such as GreA or GreB allows the resumption of elongation from the new 3'terminus. GreA releases sequences of 2 to 3 nucleotides.</text>
</comment>
<dbReference type="AlphaFoldDB" id="A0A517RC02"/>
<evidence type="ECO:0000256" key="8">
    <source>
        <dbReference type="HAMAP-Rule" id="MF_00105"/>
    </source>
</evidence>
<evidence type="ECO:0000256" key="4">
    <source>
        <dbReference type="ARBA" id="ARBA00023125"/>
    </source>
</evidence>
<dbReference type="GO" id="GO:0006354">
    <property type="term" value="P:DNA-templated transcription elongation"/>
    <property type="evidence" value="ECO:0007669"/>
    <property type="project" value="TreeGrafter"/>
</dbReference>
<dbReference type="Proteomes" id="UP000317171">
    <property type="component" value="Chromosome"/>
</dbReference>
<comment type="similarity">
    <text evidence="1 8 9">Belongs to the GreA/GreB family.</text>
</comment>
<dbReference type="EMBL" id="CP036269">
    <property type="protein sequence ID" value="QDT41354.1"/>
    <property type="molecule type" value="Genomic_DNA"/>
</dbReference>
<dbReference type="GO" id="GO:0070063">
    <property type="term" value="F:RNA polymerase binding"/>
    <property type="evidence" value="ECO:0007669"/>
    <property type="project" value="InterPro"/>
</dbReference>
<dbReference type="NCBIfam" id="NF001263">
    <property type="entry name" value="PRK00226.1-4"/>
    <property type="match status" value="1"/>
</dbReference>
<keyword evidence="12" id="KW-0648">Protein biosynthesis</keyword>
<dbReference type="NCBIfam" id="TIGR01462">
    <property type="entry name" value="greA"/>
    <property type="match status" value="1"/>
</dbReference>
<feature type="domain" description="Transcription elongation factor GreA/GreB N-terminal" evidence="11">
    <location>
        <begin position="5"/>
        <end position="74"/>
    </location>
</feature>
<evidence type="ECO:0000313" key="12">
    <source>
        <dbReference type="EMBL" id="QDT41354.1"/>
    </source>
</evidence>
<reference evidence="12 13" key="1">
    <citation type="submission" date="2019-02" db="EMBL/GenBank/DDBJ databases">
        <title>Deep-cultivation of Planctomycetes and their phenomic and genomic characterization uncovers novel biology.</title>
        <authorList>
            <person name="Wiegand S."/>
            <person name="Jogler M."/>
            <person name="Boedeker C."/>
            <person name="Pinto D."/>
            <person name="Vollmers J."/>
            <person name="Rivas-Marin E."/>
            <person name="Kohn T."/>
            <person name="Peeters S.H."/>
            <person name="Heuer A."/>
            <person name="Rast P."/>
            <person name="Oberbeckmann S."/>
            <person name="Bunk B."/>
            <person name="Jeske O."/>
            <person name="Meyerdierks A."/>
            <person name="Storesund J.E."/>
            <person name="Kallscheuer N."/>
            <person name="Luecker S."/>
            <person name="Lage O.M."/>
            <person name="Pohl T."/>
            <person name="Merkel B.J."/>
            <person name="Hornburger P."/>
            <person name="Mueller R.-W."/>
            <person name="Bruemmer F."/>
            <person name="Labrenz M."/>
            <person name="Spormann A.M."/>
            <person name="Op den Camp H."/>
            <person name="Overmann J."/>
            <person name="Amann R."/>
            <person name="Jetten M.S.M."/>
            <person name="Mascher T."/>
            <person name="Medema M.H."/>
            <person name="Devos D.P."/>
            <person name="Kaster A.-K."/>
            <person name="Ovreas L."/>
            <person name="Rohde M."/>
            <person name="Galperin M.Y."/>
            <person name="Jogler C."/>
        </authorList>
    </citation>
    <scope>NUCLEOTIDE SEQUENCE [LARGE SCALE GENOMIC DNA]</scope>
    <source>
        <strain evidence="12 13">Pan241w</strain>
    </source>
</reference>
<gene>
    <name evidence="8 12" type="primary">greA</name>
    <name evidence="12" type="ORF">Pan241w_14140</name>
</gene>
<evidence type="ECO:0000256" key="9">
    <source>
        <dbReference type="RuleBase" id="RU000556"/>
    </source>
</evidence>
<dbReference type="InterPro" id="IPR036953">
    <property type="entry name" value="GreA/GreB_C_sf"/>
</dbReference>
<proteinExistence type="inferred from homology"/>
<dbReference type="InterPro" id="IPR022691">
    <property type="entry name" value="Tscrpt_elong_fac_GreA/B_N"/>
</dbReference>
<dbReference type="KEGG" id="gaz:Pan241w_14140"/>
<evidence type="ECO:0000256" key="7">
    <source>
        <dbReference type="ARBA" id="ARBA00030776"/>
    </source>
</evidence>
<dbReference type="OrthoDB" id="9808774at2"/>
<accession>A0A517RC02</accession>
<dbReference type="GO" id="GO:0003746">
    <property type="term" value="F:translation elongation factor activity"/>
    <property type="evidence" value="ECO:0007669"/>
    <property type="project" value="UniProtKB-KW"/>
</dbReference>
<evidence type="ECO:0000259" key="10">
    <source>
        <dbReference type="Pfam" id="PF01272"/>
    </source>
</evidence>
<dbReference type="SUPFAM" id="SSF54534">
    <property type="entry name" value="FKBP-like"/>
    <property type="match status" value="1"/>
</dbReference>
<dbReference type="Gene3D" id="3.10.50.30">
    <property type="entry name" value="Transcription elongation factor, GreA/GreB, C-terminal domain"/>
    <property type="match status" value="1"/>
</dbReference>
<keyword evidence="4 8" id="KW-0238">DNA-binding</keyword>
<evidence type="ECO:0000259" key="11">
    <source>
        <dbReference type="Pfam" id="PF03449"/>
    </source>
</evidence>
<protein>
    <recommendedName>
        <fullName evidence="2 8">Transcription elongation factor GreA</fullName>
    </recommendedName>
    <alternativeName>
        <fullName evidence="7 8">Transcript cleavage factor GreA</fullName>
    </alternativeName>
</protein>
<keyword evidence="5 8" id="KW-0804">Transcription</keyword>